<dbReference type="InterPro" id="IPR041440">
    <property type="entry name" value="HypF_C"/>
</dbReference>
<gene>
    <name evidence="3" type="ORF">S03H2_12717</name>
</gene>
<dbReference type="Pfam" id="PF01300">
    <property type="entry name" value="Sua5_yciO_yrdC"/>
    <property type="match status" value="1"/>
</dbReference>
<reference evidence="3" key="1">
    <citation type="journal article" date="2014" name="Front. Microbiol.">
        <title>High frequency of phylogenetically diverse reductive dehalogenase-homologous genes in deep subseafloor sedimentary metagenomes.</title>
        <authorList>
            <person name="Kawai M."/>
            <person name="Futagami T."/>
            <person name="Toyoda A."/>
            <person name="Takaki Y."/>
            <person name="Nishi S."/>
            <person name="Hori S."/>
            <person name="Arai W."/>
            <person name="Tsubouchi T."/>
            <person name="Morono Y."/>
            <person name="Uchiyama I."/>
            <person name="Ito T."/>
            <person name="Fujiyama A."/>
            <person name="Inagaki F."/>
            <person name="Takami H."/>
        </authorList>
    </citation>
    <scope>NUCLEOTIDE SEQUENCE</scope>
    <source>
        <strain evidence="3">Expedition CK06-06</strain>
    </source>
</reference>
<dbReference type="PANTHER" id="PTHR42959">
    <property type="entry name" value="CARBAMOYLTRANSFERASE"/>
    <property type="match status" value="1"/>
</dbReference>
<evidence type="ECO:0000259" key="2">
    <source>
        <dbReference type="PROSITE" id="PS51163"/>
    </source>
</evidence>
<dbReference type="InterPro" id="IPR055128">
    <property type="entry name" value="HypF_C_2"/>
</dbReference>
<dbReference type="AlphaFoldDB" id="X1FNN5"/>
<dbReference type="InterPro" id="IPR051060">
    <property type="entry name" value="Carbamoyltrans_HypF-like"/>
</dbReference>
<dbReference type="Pfam" id="PF17788">
    <property type="entry name" value="HypF_C"/>
    <property type="match status" value="1"/>
</dbReference>
<evidence type="ECO:0000256" key="1">
    <source>
        <dbReference type="ARBA" id="ARBA00008097"/>
    </source>
</evidence>
<name>X1FNN5_9ZZZZ</name>
<dbReference type="InterPro" id="IPR006070">
    <property type="entry name" value="Sua5-like_dom"/>
</dbReference>
<dbReference type="GO" id="GO:0051604">
    <property type="term" value="P:protein maturation"/>
    <property type="evidence" value="ECO:0007669"/>
    <property type="project" value="TreeGrafter"/>
</dbReference>
<comment type="similarity">
    <text evidence="1">Belongs to the carbamoyltransferase HypF family.</text>
</comment>
<feature type="non-terminal residue" evidence="3">
    <location>
        <position position="1"/>
    </location>
</feature>
<accession>X1FNN5</accession>
<dbReference type="EMBL" id="BARU01006462">
    <property type="protein sequence ID" value="GAH47311.1"/>
    <property type="molecule type" value="Genomic_DNA"/>
</dbReference>
<feature type="non-terminal residue" evidence="3">
    <location>
        <position position="443"/>
    </location>
</feature>
<dbReference type="InterPro" id="IPR004421">
    <property type="entry name" value="Carbamoyltransferase_HypF"/>
</dbReference>
<feature type="domain" description="YrdC-like" evidence="2">
    <location>
        <begin position="9"/>
        <end position="194"/>
    </location>
</feature>
<dbReference type="Gene3D" id="3.30.110.120">
    <property type="match status" value="1"/>
</dbReference>
<evidence type="ECO:0000313" key="3">
    <source>
        <dbReference type="EMBL" id="GAH47311.1"/>
    </source>
</evidence>
<dbReference type="NCBIfam" id="TIGR00143">
    <property type="entry name" value="hypF"/>
    <property type="match status" value="1"/>
</dbReference>
<dbReference type="Gene3D" id="3.30.420.360">
    <property type="match status" value="1"/>
</dbReference>
<dbReference type="GO" id="GO:0008270">
    <property type="term" value="F:zinc ion binding"/>
    <property type="evidence" value="ECO:0007669"/>
    <property type="project" value="TreeGrafter"/>
</dbReference>
<dbReference type="Gene3D" id="3.90.870.40">
    <property type="match status" value="1"/>
</dbReference>
<proteinExistence type="inferred from homology"/>
<dbReference type="GO" id="GO:0003725">
    <property type="term" value="F:double-stranded RNA binding"/>
    <property type="evidence" value="ECO:0007669"/>
    <property type="project" value="InterPro"/>
</dbReference>
<organism evidence="3">
    <name type="scientific">marine sediment metagenome</name>
    <dbReference type="NCBI Taxonomy" id="412755"/>
    <lineage>
        <taxon>unclassified sequences</taxon>
        <taxon>metagenomes</taxon>
        <taxon>ecological metagenomes</taxon>
    </lineage>
</organism>
<comment type="caution">
    <text evidence="3">The sequence shown here is derived from an EMBL/GenBank/DDBJ whole genome shotgun (WGS) entry which is preliminary data.</text>
</comment>
<dbReference type="Pfam" id="PF22521">
    <property type="entry name" value="HypF_C_2"/>
    <property type="match status" value="1"/>
</dbReference>
<dbReference type="GO" id="GO:0016743">
    <property type="term" value="F:carboxyl- or carbamoyltransferase activity"/>
    <property type="evidence" value="ECO:0007669"/>
    <property type="project" value="InterPro"/>
</dbReference>
<dbReference type="Gene3D" id="1.10.357.160">
    <property type="match status" value="1"/>
</dbReference>
<dbReference type="InterPro" id="IPR017945">
    <property type="entry name" value="DHBP_synth_RibB-like_a/b_dom"/>
</dbReference>
<sequence length="443" mass="48969">GNGNPVECRDAIKSASQLLKTGGILAVKGLGGFQLACDATNEVAINLLRTRKGRPGKPLAVMVPTLEGIEKYCLVSPEERKLLGSPQCPIVLLRWKHSSSNISPAVAPNLNYLGVMLPYTPLHHLLLRETALPLVMTSGNLSEEPIAKDNDEALTRLKGIADYFLLHNRDIFSRYDDSVYMVEGKPQAIRRARGYAPYPTFLPFRSKQVLACGGELKNTFCLTKDEHAFLSQHIGDMENEETLEHFENTVELYKKLFRIEPEIMAYDMHPEYLSTKYALDAGSEQGLSLIPVQHHHAHIVSCLVENKVEGPVIGVALDGTGYGTDGTIWGGEFLLCDFRSFQRVGHLEYVPLPGGEAAIKKPYRMALGYLYTLLEEDFSLESLPISKVNSDELDIIKQQLRRGINSPLTSSAGRLFDAVSALVGVRGEIDYEAQAAIELEMLA</sequence>
<dbReference type="SUPFAM" id="SSF55821">
    <property type="entry name" value="YrdC/RibB"/>
    <property type="match status" value="1"/>
</dbReference>
<protein>
    <recommendedName>
        <fullName evidence="2">YrdC-like domain-containing protein</fullName>
    </recommendedName>
</protein>
<dbReference type="PANTHER" id="PTHR42959:SF1">
    <property type="entry name" value="CARBAMOYLTRANSFERASE HYPF"/>
    <property type="match status" value="1"/>
</dbReference>
<dbReference type="PROSITE" id="PS51163">
    <property type="entry name" value="YRDC"/>
    <property type="match status" value="1"/>
</dbReference>